<keyword evidence="1" id="KW-1133">Transmembrane helix</keyword>
<name>A0A4Y5Z0I6_9GAMM</name>
<dbReference type="KEGG" id="lpy:FIV34_06360"/>
<keyword evidence="1" id="KW-0472">Membrane</keyword>
<dbReference type="Gene3D" id="3.90.20.10">
    <property type="match status" value="1"/>
</dbReference>
<evidence type="ECO:0000313" key="2">
    <source>
        <dbReference type="EMBL" id="QDE38850.1"/>
    </source>
</evidence>
<dbReference type="Proteomes" id="UP000316093">
    <property type="component" value="Chromosome"/>
</dbReference>
<dbReference type="RefSeq" id="WP_139980772.1">
    <property type="nucleotide sequence ID" value="NZ_CP041046.1"/>
</dbReference>
<gene>
    <name evidence="2" type="ORF">FIV34_06360</name>
</gene>
<evidence type="ECO:0000256" key="1">
    <source>
        <dbReference type="SAM" id="Phobius"/>
    </source>
</evidence>
<protein>
    <submittedName>
        <fullName evidence="2">Uncharacterized protein</fullName>
    </submittedName>
</protein>
<dbReference type="OrthoDB" id="9910173at2"/>
<proteinExistence type="predicted"/>
<evidence type="ECO:0000313" key="3">
    <source>
        <dbReference type="Proteomes" id="UP000316093"/>
    </source>
</evidence>
<organism evidence="2 3">
    <name type="scientific">Luteibacter pinisoli</name>
    <dbReference type="NCBI Taxonomy" id="2589080"/>
    <lineage>
        <taxon>Bacteria</taxon>
        <taxon>Pseudomonadati</taxon>
        <taxon>Pseudomonadota</taxon>
        <taxon>Gammaproteobacteria</taxon>
        <taxon>Lysobacterales</taxon>
        <taxon>Rhodanobacteraceae</taxon>
        <taxon>Luteibacter</taxon>
    </lineage>
</organism>
<keyword evidence="1" id="KW-0812">Transmembrane</keyword>
<dbReference type="AlphaFoldDB" id="A0A4Y5Z0I6"/>
<dbReference type="EMBL" id="CP041046">
    <property type="protein sequence ID" value="QDE38850.1"/>
    <property type="molecule type" value="Genomic_DNA"/>
</dbReference>
<reference evidence="2 3" key="1">
    <citation type="submission" date="2019-06" db="EMBL/GenBank/DDBJ databases">
        <title>A complete genome sequence for Luteibacter pinisoli MAH-14.</title>
        <authorList>
            <person name="Baltrus D.A."/>
        </authorList>
    </citation>
    <scope>NUCLEOTIDE SEQUENCE [LARGE SCALE GENOMIC DNA]</scope>
    <source>
        <strain evidence="2 3">MAH-14</strain>
    </source>
</reference>
<feature type="transmembrane region" description="Helical" evidence="1">
    <location>
        <begin position="117"/>
        <end position="139"/>
    </location>
</feature>
<keyword evidence="3" id="KW-1185">Reference proteome</keyword>
<sequence length="146" mass="16104">MVNPSCSPEASQSLSHSGLSLSATEWTCLHERLARSDARFDAFLARFDEHARRTNEGFQRVDTRLDRLDARVGNLGQAMSAVASDVTVMQHDVREVDRRLRGTETDLRDLLGCRQRLWGMATAIATLGGTLGFVGAQALQHLARVP</sequence>
<accession>A0A4Y5Z0I6</accession>